<feature type="non-terminal residue" evidence="9">
    <location>
        <position position="1"/>
    </location>
</feature>
<evidence type="ECO:0000313" key="9">
    <source>
        <dbReference type="EMBL" id="KIJ93879.1"/>
    </source>
</evidence>
<dbReference type="AlphaFoldDB" id="A0A0C9WJ10"/>
<organism evidence="9 10">
    <name type="scientific">Laccaria amethystina LaAM-08-1</name>
    <dbReference type="NCBI Taxonomy" id="1095629"/>
    <lineage>
        <taxon>Eukaryota</taxon>
        <taxon>Fungi</taxon>
        <taxon>Dikarya</taxon>
        <taxon>Basidiomycota</taxon>
        <taxon>Agaricomycotina</taxon>
        <taxon>Agaricomycetes</taxon>
        <taxon>Agaricomycetidae</taxon>
        <taxon>Agaricales</taxon>
        <taxon>Agaricineae</taxon>
        <taxon>Hydnangiaceae</taxon>
        <taxon>Laccaria</taxon>
    </lineage>
</organism>
<evidence type="ECO:0000256" key="8">
    <source>
        <dbReference type="ARBA" id="ARBA00048679"/>
    </source>
</evidence>
<keyword evidence="2" id="KW-0723">Serine/threonine-protein kinase</keyword>
<dbReference type="HOGENOM" id="CLU_2984526_0_0_1"/>
<dbReference type="SUPFAM" id="SSF56112">
    <property type="entry name" value="Protein kinase-like (PK-like)"/>
    <property type="match status" value="1"/>
</dbReference>
<dbReference type="Proteomes" id="UP000054477">
    <property type="component" value="Unassembled WGS sequence"/>
</dbReference>
<keyword evidence="5" id="KW-0418">Kinase</keyword>
<dbReference type="PANTHER" id="PTHR47634:SF9">
    <property type="entry name" value="PROTEIN KINASE DOMAIN-CONTAINING PROTEIN-RELATED"/>
    <property type="match status" value="1"/>
</dbReference>
<dbReference type="PANTHER" id="PTHR47634">
    <property type="entry name" value="PROTEIN KINASE DOMAIN-CONTAINING PROTEIN-RELATED"/>
    <property type="match status" value="1"/>
</dbReference>
<dbReference type="GO" id="GO:0005737">
    <property type="term" value="C:cytoplasm"/>
    <property type="evidence" value="ECO:0007669"/>
    <property type="project" value="TreeGrafter"/>
</dbReference>
<keyword evidence="6" id="KW-0067">ATP-binding</keyword>
<dbReference type="EC" id="2.7.11.1" evidence="1"/>
<dbReference type="GO" id="GO:0005634">
    <property type="term" value="C:nucleus"/>
    <property type="evidence" value="ECO:0007669"/>
    <property type="project" value="TreeGrafter"/>
</dbReference>
<gene>
    <name evidence="9" type="ORF">K443DRAFT_643298</name>
</gene>
<name>A0A0C9WJ10_9AGAR</name>
<protein>
    <recommendedName>
        <fullName evidence="1">non-specific serine/threonine protein kinase</fullName>
        <ecNumber evidence="1">2.7.11.1</ecNumber>
    </recommendedName>
</protein>
<accession>A0A0C9WJ10</accession>
<keyword evidence="10" id="KW-1185">Reference proteome</keyword>
<dbReference type="GO" id="GO:0000245">
    <property type="term" value="P:spliceosomal complex assembly"/>
    <property type="evidence" value="ECO:0007669"/>
    <property type="project" value="TreeGrafter"/>
</dbReference>
<dbReference type="OrthoDB" id="2649at2759"/>
<evidence type="ECO:0000313" key="10">
    <source>
        <dbReference type="Proteomes" id="UP000054477"/>
    </source>
</evidence>
<dbReference type="GO" id="GO:0005524">
    <property type="term" value="F:ATP binding"/>
    <property type="evidence" value="ECO:0007669"/>
    <property type="project" value="UniProtKB-KW"/>
</dbReference>
<dbReference type="InterPro" id="IPR051334">
    <property type="entry name" value="SRPK"/>
</dbReference>
<dbReference type="STRING" id="1095629.A0A0C9WJ10"/>
<evidence type="ECO:0000256" key="1">
    <source>
        <dbReference type="ARBA" id="ARBA00012513"/>
    </source>
</evidence>
<dbReference type="Gene3D" id="1.10.510.10">
    <property type="entry name" value="Transferase(Phosphotransferase) domain 1"/>
    <property type="match status" value="1"/>
</dbReference>
<keyword evidence="3" id="KW-0808">Transferase</keyword>
<dbReference type="GO" id="GO:0004674">
    <property type="term" value="F:protein serine/threonine kinase activity"/>
    <property type="evidence" value="ECO:0007669"/>
    <property type="project" value="UniProtKB-KW"/>
</dbReference>
<reference evidence="9 10" key="1">
    <citation type="submission" date="2014-04" db="EMBL/GenBank/DDBJ databases">
        <authorList>
            <consortium name="DOE Joint Genome Institute"/>
            <person name="Kuo A."/>
            <person name="Kohler A."/>
            <person name="Nagy L.G."/>
            <person name="Floudas D."/>
            <person name="Copeland A."/>
            <person name="Barry K.W."/>
            <person name="Cichocki N."/>
            <person name="Veneault-Fourrey C."/>
            <person name="LaButti K."/>
            <person name="Lindquist E.A."/>
            <person name="Lipzen A."/>
            <person name="Lundell T."/>
            <person name="Morin E."/>
            <person name="Murat C."/>
            <person name="Sun H."/>
            <person name="Tunlid A."/>
            <person name="Henrissat B."/>
            <person name="Grigoriev I.V."/>
            <person name="Hibbett D.S."/>
            <person name="Martin F."/>
            <person name="Nordberg H.P."/>
            <person name="Cantor M.N."/>
            <person name="Hua S.X."/>
        </authorList>
    </citation>
    <scope>NUCLEOTIDE SEQUENCE [LARGE SCALE GENOMIC DNA]</scope>
    <source>
        <strain evidence="9 10">LaAM-08-1</strain>
    </source>
</reference>
<comment type="catalytic activity">
    <reaction evidence="7">
        <text>L-threonyl-[protein] + ATP = O-phospho-L-threonyl-[protein] + ADP + H(+)</text>
        <dbReference type="Rhea" id="RHEA:46608"/>
        <dbReference type="Rhea" id="RHEA-COMP:11060"/>
        <dbReference type="Rhea" id="RHEA-COMP:11605"/>
        <dbReference type="ChEBI" id="CHEBI:15378"/>
        <dbReference type="ChEBI" id="CHEBI:30013"/>
        <dbReference type="ChEBI" id="CHEBI:30616"/>
        <dbReference type="ChEBI" id="CHEBI:61977"/>
        <dbReference type="ChEBI" id="CHEBI:456216"/>
        <dbReference type="EC" id="2.7.11.1"/>
    </reaction>
</comment>
<evidence type="ECO:0000256" key="7">
    <source>
        <dbReference type="ARBA" id="ARBA00047899"/>
    </source>
</evidence>
<keyword evidence="4" id="KW-0547">Nucleotide-binding</keyword>
<dbReference type="InterPro" id="IPR011009">
    <property type="entry name" value="Kinase-like_dom_sf"/>
</dbReference>
<sequence>VSSATWNEHHFTDDILARQYRCSEVILSAKWGTSADIWSVACVVGHSPTLHCSYITSL</sequence>
<dbReference type="GO" id="GO:0050684">
    <property type="term" value="P:regulation of mRNA processing"/>
    <property type="evidence" value="ECO:0007669"/>
    <property type="project" value="TreeGrafter"/>
</dbReference>
<evidence type="ECO:0000256" key="5">
    <source>
        <dbReference type="ARBA" id="ARBA00022777"/>
    </source>
</evidence>
<evidence type="ECO:0000256" key="3">
    <source>
        <dbReference type="ARBA" id="ARBA00022679"/>
    </source>
</evidence>
<evidence type="ECO:0000256" key="2">
    <source>
        <dbReference type="ARBA" id="ARBA00022527"/>
    </source>
</evidence>
<evidence type="ECO:0000256" key="6">
    <source>
        <dbReference type="ARBA" id="ARBA00022840"/>
    </source>
</evidence>
<dbReference type="EMBL" id="KN838819">
    <property type="protein sequence ID" value="KIJ93879.1"/>
    <property type="molecule type" value="Genomic_DNA"/>
</dbReference>
<evidence type="ECO:0000256" key="4">
    <source>
        <dbReference type="ARBA" id="ARBA00022741"/>
    </source>
</evidence>
<comment type="catalytic activity">
    <reaction evidence="8">
        <text>L-seryl-[protein] + ATP = O-phospho-L-seryl-[protein] + ADP + H(+)</text>
        <dbReference type="Rhea" id="RHEA:17989"/>
        <dbReference type="Rhea" id="RHEA-COMP:9863"/>
        <dbReference type="Rhea" id="RHEA-COMP:11604"/>
        <dbReference type="ChEBI" id="CHEBI:15378"/>
        <dbReference type="ChEBI" id="CHEBI:29999"/>
        <dbReference type="ChEBI" id="CHEBI:30616"/>
        <dbReference type="ChEBI" id="CHEBI:83421"/>
        <dbReference type="ChEBI" id="CHEBI:456216"/>
        <dbReference type="EC" id="2.7.11.1"/>
    </reaction>
</comment>
<reference evidence="10" key="2">
    <citation type="submission" date="2015-01" db="EMBL/GenBank/DDBJ databases">
        <title>Evolutionary Origins and Diversification of the Mycorrhizal Mutualists.</title>
        <authorList>
            <consortium name="DOE Joint Genome Institute"/>
            <consortium name="Mycorrhizal Genomics Consortium"/>
            <person name="Kohler A."/>
            <person name="Kuo A."/>
            <person name="Nagy L.G."/>
            <person name="Floudas D."/>
            <person name="Copeland A."/>
            <person name="Barry K.W."/>
            <person name="Cichocki N."/>
            <person name="Veneault-Fourrey C."/>
            <person name="LaButti K."/>
            <person name="Lindquist E.A."/>
            <person name="Lipzen A."/>
            <person name="Lundell T."/>
            <person name="Morin E."/>
            <person name="Murat C."/>
            <person name="Riley R."/>
            <person name="Ohm R."/>
            <person name="Sun H."/>
            <person name="Tunlid A."/>
            <person name="Henrissat B."/>
            <person name="Grigoriev I.V."/>
            <person name="Hibbett D.S."/>
            <person name="Martin F."/>
        </authorList>
    </citation>
    <scope>NUCLEOTIDE SEQUENCE [LARGE SCALE GENOMIC DNA]</scope>
    <source>
        <strain evidence="10">LaAM-08-1</strain>
    </source>
</reference>
<proteinExistence type="predicted"/>